<keyword evidence="1" id="KW-0472">Membrane</keyword>
<keyword evidence="1" id="KW-0812">Transmembrane</keyword>
<keyword evidence="1" id="KW-1133">Transmembrane helix</keyword>
<accession>A0ABP1E5I6</accession>
<dbReference type="Pfam" id="PF16850">
    <property type="entry name" value="Inhibitor_I66"/>
    <property type="match status" value="1"/>
</dbReference>
<dbReference type="Gene3D" id="2.80.10.50">
    <property type="match status" value="1"/>
</dbReference>
<feature type="transmembrane region" description="Helical" evidence="1">
    <location>
        <begin position="30"/>
        <end position="48"/>
    </location>
</feature>
<protein>
    <submittedName>
        <fullName evidence="2">Uncharacterized protein</fullName>
    </submittedName>
</protein>
<dbReference type="InterPro" id="IPR031755">
    <property type="entry name" value="Inhibitor_I66"/>
</dbReference>
<evidence type="ECO:0000313" key="2">
    <source>
        <dbReference type="EMBL" id="CAL1715321.1"/>
    </source>
</evidence>
<gene>
    <name evidence="2" type="ORF">GFSPODELE1_LOCUS10168</name>
</gene>
<dbReference type="EMBL" id="OZ037951">
    <property type="protein sequence ID" value="CAL1715321.1"/>
    <property type="molecule type" value="Genomic_DNA"/>
</dbReference>
<keyword evidence="3" id="KW-1185">Reference proteome</keyword>
<dbReference type="CDD" id="cd23428">
    <property type="entry name" value="beta-trefoil_Ricin_SPI"/>
    <property type="match status" value="1"/>
</dbReference>
<dbReference type="Proteomes" id="UP001497453">
    <property type="component" value="Chromosome 8"/>
</dbReference>
<sequence length="434" mass="47694">MQGLSIPVTMISCAAVTLLAEFIILMSEKLSLGALGYLVSLSLGLVPYRRLLIVKSRFKPEDEIQSMTPAQGHVCHSTFGILYVVRVQCAEFAEAIGSYCCCRIVLQTGIPLALCLTSISAGFGSGLSQSQASIRHTFQYRGTAGVLCGLDGDRLALTSSLDIRWSRAPVTVRLVFFDPDQIPSTDILVISNSLTSRICGDPDEAAGVVYKSRDGIGTCSDELLKMNDMSYARDSIGLFRITSHCHYCSKCVGVLSTRAAFVFALRGDRGLERPLKLQYTRMSLESGLYIISSQVENRYVGQNLAEGPPLVPKDIFALPEGVRAPRWIVERNDKGYRLVADRAPTGVLEDRVVALVIDRATGIEDWILTAQPQHGENVYIIERQDRSSGWVVKEDGDSTFGDPILAKPLIATMSLPPQYLPTELFTFVRIDRED</sequence>
<evidence type="ECO:0000313" key="3">
    <source>
        <dbReference type="Proteomes" id="UP001497453"/>
    </source>
</evidence>
<evidence type="ECO:0000256" key="1">
    <source>
        <dbReference type="SAM" id="Phobius"/>
    </source>
</evidence>
<organism evidence="2 3">
    <name type="scientific">Somion occarium</name>
    <dbReference type="NCBI Taxonomy" id="3059160"/>
    <lineage>
        <taxon>Eukaryota</taxon>
        <taxon>Fungi</taxon>
        <taxon>Dikarya</taxon>
        <taxon>Basidiomycota</taxon>
        <taxon>Agaricomycotina</taxon>
        <taxon>Agaricomycetes</taxon>
        <taxon>Polyporales</taxon>
        <taxon>Cerrenaceae</taxon>
        <taxon>Somion</taxon>
    </lineage>
</organism>
<reference evidence="3" key="1">
    <citation type="submission" date="2024-04" db="EMBL/GenBank/DDBJ databases">
        <authorList>
            <person name="Shaw F."/>
            <person name="Minotto A."/>
        </authorList>
    </citation>
    <scope>NUCLEOTIDE SEQUENCE [LARGE SCALE GENOMIC DNA]</scope>
</reference>
<proteinExistence type="predicted"/>
<name>A0ABP1E5I6_9APHY</name>